<evidence type="ECO:0000256" key="1">
    <source>
        <dbReference type="ARBA" id="ARBA00023002"/>
    </source>
</evidence>
<proteinExistence type="predicted"/>
<reference evidence="4 5" key="1">
    <citation type="submission" date="2019-10" db="EMBL/GenBank/DDBJ databases">
        <title>Cognatihalovulum marinum gen. nov. sp. nov., a new member of the family Rhodobacteraceae isolated from deep seawater of the Northwest Indian Ocean.</title>
        <authorList>
            <person name="Ruan C."/>
            <person name="Wang J."/>
            <person name="Zheng X."/>
            <person name="Song L."/>
            <person name="Zhu Y."/>
            <person name="Huang Y."/>
            <person name="Lu Z."/>
            <person name="Du W."/>
            <person name="Huang L."/>
            <person name="Dai X."/>
        </authorList>
    </citation>
    <scope>NUCLEOTIDE SEQUENCE [LARGE SCALE GENOMIC DNA]</scope>
    <source>
        <strain evidence="4 5">2CG4</strain>
    </source>
</reference>
<keyword evidence="1" id="KW-0560">Oxidoreductase</keyword>
<name>A0A6L5YWN2_9RHOB</name>
<feature type="region of interest" description="Disordered" evidence="2">
    <location>
        <begin position="1"/>
        <end position="20"/>
    </location>
</feature>
<dbReference type="PANTHER" id="PTHR13847">
    <property type="entry name" value="SARCOSINE DEHYDROGENASE-RELATED"/>
    <property type="match status" value="1"/>
</dbReference>
<dbReference type="Pfam" id="PF01266">
    <property type="entry name" value="DAO"/>
    <property type="match status" value="1"/>
</dbReference>
<dbReference type="SUPFAM" id="SSF51905">
    <property type="entry name" value="FAD/NAD(P)-binding domain"/>
    <property type="match status" value="1"/>
</dbReference>
<dbReference type="EMBL" id="WIND01000001">
    <property type="protein sequence ID" value="MSU88587.1"/>
    <property type="molecule type" value="Genomic_DNA"/>
</dbReference>
<evidence type="ECO:0000313" key="5">
    <source>
        <dbReference type="Proteomes" id="UP000474957"/>
    </source>
</evidence>
<protein>
    <submittedName>
        <fullName evidence="4">FAD-dependent oxidoreductase</fullName>
    </submittedName>
</protein>
<evidence type="ECO:0000259" key="3">
    <source>
        <dbReference type="Pfam" id="PF01266"/>
    </source>
</evidence>
<dbReference type="Gene3D" id="3.50.50.60">
    <property type="entry name" value="FAD/NAD(P)-binding domain"/>
    <property type="match status" value="1"/>
</dbReference>
<dbReference type="InterPro" id="IPR036188">
    <property type="entry name" value="FAD/NAD-bd_sf"/>
</dbReference>
<dbReference type="Proteomes" id="UP000474957">
    <property type="component" value="Unassembled WGS sequence"/>
</dbReference>
<organism evidence="4 5">
    <name type="scientific">Halovulum marinum</name>
    <dbReference type="NCBI Taxonomy" id="2662447"/>
    <lineage>
        <taxon>Bacteria</taxon>
        <taxon>Pseudomonadati</taxon>
        <taxon>Pseudomonadota</taxon>
        <taxon>Alphaproteobacteria</taxon>
        <taxon>Rhodobacterales</taxon>
        <taxon>Paracoccaceae</taxon>
        <taxon>Halovulum</taxon>
    </lineage>
</organism>
<evidence type="ECO:0000313" key="4">
    <source>
        <dbReference type="EMBL" id="MSU88587.1"/>
    </source>
</evidence>
<accession>A0A6L5YWN2</accession>
<sequence length="446" mass="48301">MSPAMTAIHRRPPADTPSGWMPPSELAVIGSDPAPAQADWAVVGAGFTGLAAARRLAELNPDKRVVLIDAMPVGWGASGRNAGFVIDLPHKFDLDGDDAGRMRRVVRLNRAALADLQRQVEAGAIDCDWSPVGKLQAAIADTGLKGMRTFARILDSLDEPYRLLSREDLHRITGTRHYAGAIHTPGCVLMNPARLVRGLARTLPANVTVLDGCPVSAIAAEGSSHLISLRRRGVPIRIRAGRVIAAMNAYTSEFGWLRDRMVPIATFASLSAPLDDAQMAIFGGQTDWGLTPADAGGTTLRMTRDRRLLVRNRFDYLGAFGASDRTLDRVRDSHRLALRRRWPELADLAFESTWGGVCALSRNRVSYFGQMAPGVWGSNTHNGVGVARGTISGRLLAEAACGHDSDLLADMQAVSGQPVRNPPRPFVGLGVKTRLRYEAWKSRKEI</sequence>
<dbReference type="Gene3D" id="3.30.9.10">
    <property type="entry name" value="D-Amino Acid Oxidase, subunit A, domain 2"/>
    <property type="match status" value="1"/>
</dbReference>
<dbReference type="AlphaFoldDB" id="A0A6L5YWN2"/>
<dbReference type="GO" id="GO:0005737">
    <property type="term" value="C:cytoplasm"/>
    <property type="evidence" value="ECO:0007669"/>
    <property type="project" value="TreeGrafter"/>
</dbReference>
<feature type="domain" description="FAD dependent oxidoreductase" evidence="3">
    <location>
        <begin position="39"/>
        <end position="398"/>
    </location>
</feature>
<dbReference type="GO" id="GO:0016491">
    <property type="term" value="F:oxidoreductase activity"/>
    <property type="evidence" value="ECO:0007669"/>
    <property type="project" value="UniProtKB-KW"/>
</dbReference>
<evidence type="ECO:0000256" key="2">
    <source>
        <dbReference type="SAM" id="MobiDB-lite"/>
    </source>
</evidence>
<comment type="caution">
    <text evidence="4">The sequence shown here is derived from an EMBL/GenBank/DDBJ whole genome shotgun (WGS) entry which is preliminary data.</text>
</comment>
<gene>
    <name evidence="4" type="ORF">GE300_03005</name>
</gene>
<keyword evidence="5" id="KW-1185">Reference proteome</keyword>
<dbReference type="PANTHER" id="PTHR13847:SF281">
    <property type="entry name" value="FAD DEPENDENT OXIDOREDUCTASE DOMAIN-CONTAINING PROTEIN"/>
    <property type="match status" value="1"/>
</dbReference>
<dbReference type="InterPro" id="IPR006076">
    <property type="entry name" value="FAD-dep_OxRdtase"/>
</dbReference>